<name>A0A0C7LEA6_PARSO</name>
<evidence type="ECO:0000313" key="1">
    <source>
        <dbReference type="EMBL" id="CEP41886.1"/>
    </source>
</evidence>
<dbReference type="RefSeq" id="WP_055333047.1">
    <property type="nucleotide sequence ID" value="NZ_CDNF01000002.1"/>
</dbReference>
<dbReference type="Proteomes" id="UP000049127">
    <property type="component" value="Unassembled WGS sequence"/>
</dbReference>
<protein>
    <submittedName>
        <fullName evidence="1">Uncharacterized protein</fullName>
    </submittedName>
</protein>
<sequence length="172" mass="19161">MDLYYNPNNRILPIYATKAAALKESGNTIGALYTKECCVLVSIENGQWEDRAGKIEFVNPSGVWSTGYITWNGSNLTSWSERPNALVNGNPRYKVVKTTTIYNGSKGKVAVLNPGDYVYTRPGPAYVGASQHDWMRCFAYKKNGAYKEPGNTLFVDTQVKHGSMNPHVRGNW</sequence>
<accession>A0A0C7LEA6</accession>
<proteinExistence type="predicted"/>
<reference evidence="1 2" key="1">
    <citation type="submission" date="2015-01" db="EMBL/GenBank/DDBJ databases">
        <authorList>
            <person name="Aslett A.Martin."/>
            <person name="De Silva Nishadi"/>
        </authorList>
    </citation>
    <scope>NUCLEOTIDE SEQUENCE [LARGE SCALE GENOMIC DNA]</scope>
    <source>
        <strain evidence="1 2">R28058</strain>
    </source>
</reference>
<dbReference type="AlphaFoldDB" id="A0A0C7LEA6"/>
<organism evidence="1 2">
    <name type="scientific">Paraclostridium sordellii</name>
    <name type="common">Clostridium sordellii</name>
    <dbReference type="NCBI Taxonomy" id="1505"/>
    <lineage>
        <taxon>Bacteria</taxon>
        <taxon>Bacillati</taxon>
        <taxon>Bacillota</taxon>
        <taxon>Clostridia</taxon>
        <taxon>Peptostreptococcales</taxon>
        <taxon>Peptostreptococcaceae</taxon>
        <taxon>Paraclostridium</taxon>
    </lineage>
</organism>
<gene>
    <name evidence="1" type="ORF">R28058_32991</name>
</gene>
<evidence type="ECO:0000313" key="2">
    <source>
        <dbReference type="Proteomes" id="UP000049127"/>
    </source>
</evidence>
<dbReference type="EMBL" id="CEKZ01000027">
    <property type="protein sequence ID" value="CEP41886.1"/>
    <property type="molecule type" value="Genomic_DNA"/>
</dbReference>